<organism evidence="1">
    <name type="scientific">Anopheles darlingi</name>
    <name type="common">Mosquito</name>
    <dbReference type="NCBI Taxonomy" id="43151"/>
    <lineage>
        <taxon>Eukaryota</taxon>
        <taxon>Metazoa</taxon>
        <taxon>Ecdysozoa</taxon>
        <taxon>Arthropoda</taxon>
        <taxon>Hexapoda</taxon>
        <taxon>Insecta</taxon>
        <taxon>Pterygota</taxon>
        <taxon>Neoptera</taxon>
        <taxon>Endopterygota</taxon>
        <taxon>Diptera</taxon>
        <taxon>Nematocera</taxon>
        <taxon>Culicoidea</taxon>
        <taxon>Culicidae</taxon>
        <taxon>Anophelinae</taxon>
        <taxon>Anopheles</taxon>
    </lineage>
</organism>
<evidence type="ECO:0000313" key="1">
    <source>
        <dbReference type="EMBL" id="MBW75804.1"/>
    </source>
</evidence>
<name>A0A2M4DDW3_ANODA</name>
<protein>
    <submittedName>
        <fullName evidence="1">Putative secreted protein</fullName>
    </submittedName>
</protein>
<dbReference type="EMBL" id="GGFL01011626">
    <property type="protein sequence ID" value="MBW75804.1"/>
    <property type="molecule type" value="Transcribed_RNA"/>
</dbReference>
<proteinExistence type="predicted"/>
<accession>A0A2M4DDW3</accession>
<dbReference type="AlphaFoldDB" id="A0A2M4DDW3"/>
<reference evidence="1" key="1">
    <citation type="submission" date="2018-01" db="EMBL/GenBank/DDBJ databases">
        <title>An insight into the sialome of Amazonian anophelines.</title>
        <authorList>
            <person name="Ribeiro J.M."/>
            <person name="Scarpassa V."/>
            <person name="Calvo E."/>
        </authorList>
    </citation>
    <scope>NUCLEOTIDE SEQUENCE</scope>
</reference>
<sequence length="173" mass="19589">MSRSRSQCQGPNSVDRFLCVALVVLSRCSASQDRRSIGQTIGANNKTIKTRTHTSSRAREVSRREFCLSTTEHGPRIMAYCELKKERITYSVTTTNRTRITLQRPNGDTAIGDTTVLRSRDAFPFFLEQQQLRFDRDCERGIVGTHGGWSKQKHLDVCFRRNNKCNLSDGGDG</sequence>